<dbReference type="InterPro" id="IPR006059">
    <property type="entry name" value="SBP"/>
</dbReference>
<name>A0A6L9SGR7_9ACTN</name>
<accession>A0A6L9SGR7</accession>
<dbReference type="SUPFAM" id="SSF53850">
    <property type="entry name" value="Periplasmic binding protein-like II"/>
    <property type="match status" value="1"/>
</dbReference>
<dbReference type="Gene3D" id="3.40.190.10">
    <property type="entry name" value="Periplasmic binding protein-like II"/>
    <property type="match status" value="1"/>
</dbReference>
<keyword evidence="5" id="KW-1185">Reference proteome</keyword>
<evidence type="ECO:0000313" key="4">
    <source>
        <dbReference type="EMBL" id="NEE04575.1"/>
    </source>
</evidence>
<sequence length="440" mass="47281">MRTQPTAVHVRPRHRRAPAVAGFMLVAALLLNGCGSSSGDNSAGQDDSDGQVELLFFNQSRGQEETLTALAADYEEQTGVSVTIESPGPGNYLQDLQSRAQADRMPDLYSATDPFEMAPYFNAGWAMELTSELDGEWEETFSPAAVDLWRFADGNNLGVPEGIYSVHWETALYAMLVAESTGISPDAPPETMSEFTARLSEEDAQFSVAASLTPRLLMSYASNFMTDEELEATLAGDAGWETDAWRDTFQLLIDLRDAGVIASDEIPGGTEDNPGVEQSFFNVRDVEAIFDGTFGIGVQRATAPEFTEYFSTGVPAADNGTHEPRAVARRGRGAVVNPKGEHPEEALAFARWLTEPEQQQVFSDEVGMIPTSAELLDSGSISPELEGFAALAEDAQVLPGAFMAADVEDAIARASQSLVLGEISVEEALAQVQAAQDQSS</sequence>
<organism evidence="4 5">
    <name type="scientific">Phytoactinopolyspora halotolerans</name>
    <dbReference type="NCBI Taxonomy" id="1981512"/>
    <lineage>
        <taxon>Bacteria</taxon>
        <taxon>Bacillati</taxon>
        <taxon>Actinomycetota</taxon>
        <taxon>Actinomycetes</taxon>
        <taxon>Jiangellales</taxon>
        <taxon>Jiangellaceae</taxon>
        <taxon>Phytoactinopolyspora</taxon>
    </lineage>
</organism>
<dbReference type="Pfam" id="PF01547">
    <property type="entry name" value="SBP_bac_1"/>
    <property type="match status" value="1"/>
</dbReference>
<proteinExistence type="inferred from homology"/>
<dbReference type="GO" id="GO:1901982">
    <property type="term" value="F:maltose binding"/>
    <property type="evidence" value="ECO:0007669"/>
    <property type="project" value="TreeGrafter"/>
</dbReference>
<gene>
    <name evidence="4" type="ORF">G1H10_30860</name>
</gene>
<dbReference type="GO" id="GO:0015768">
    <property type="term" value="P:maltose transport"/>
    <property type="evidence" value="ECO:0007669"/>
    <property type="project" value="TreeGrafter"/>
</dbReference>
<dbReference type="RefSeq" id="WP_163745120.1">
    <property type="nucleotide sequence ID" value="NZ_JAAGOA010000036.1"/>
</dbReference>
<comment type="similarity">
    <text evidence="1">Belongs to the bacterial solute-binding protein 1 family.</text>
</comment>
<dbReference type="PANTHER" id="PTHR30061">
    <property type="entry name" value="MALTOSE-BINDING PERIPLASMIC PROTEIN"/>
    <property type="match status" value="1"/>
</dbReference>
<reference evidence="4 5" key="1">
    <citation type="submission" date="2020-02" db="EMBL/GenBank/DDBJ databases">
        <authorList>
            <person name="Li X.-J."/>
            <person name="Han X.-M."/>
        </authorList>
    </citation>
    <scope>NUCLEOTIDE SEQUENCE [LARGE SCALE GENOMIC DNA]</scope>
    <source>
        <strain evidence="4 5">CCTCC AB 2017055</strain>
    </source>
</reference>
<evidence type="ECO:0000256" key="3">
    <source>
        <dbReference type="ARBA" id="ARBA00022729"/>
    </source>
</evidence>
<evidence type="ECO:0000256" key="1">
    <source>
        <dbReference type="ARBA" id="ARBA00008520"/>
    </source>
</evidence>
<dbReference type="Proteomes" id="UP000475214">
    <property type="component" value="Unassembled WGS sequence"/>
</dbReference>
<keyword evidence="2" id="KW-0813">Transport</keyword>
<evidence type="ECO:0000256" key="2">
    <source>
        <dbReference type="ARBA" id="ARBA00022448"/>
    </source>
</evidence>
<dbReference type="GO" id="GO:0042956">
    <property type="term" value="P:maltodextrin transmembrane transport"/>
    <property type="evidence" value="ECO:0007669"/>
    <property type="project" value="TreeGrafter"/>
</dbReference>
<evidence type="ECO:0000313" key="5">
    <source>
        <dbReference type="Proteomes" id="UP000475214"/>
    </source>
</evidence>
<protein>
    <submittedName>
        <fullName evidence="4">Carbohydrate ABC transporter substrate-binding protein</fullName>
    </submittedName>
</protein>
<comment type="caution">
    <text evidence="4">The sequence shown here is derived from an EMBL/GenBank/DDBJ whole genome shotgun (WGS) entry which is preliminary data.</text>
</comment>
<dbReference type="AlphaFoldDB" id="A0A6L9SGR7"/>
<dbReference type="PANTHER" id="PTHR30061:SF50">
    <property type="entry name" value="MALTOSE_MALTODEXTRIN-BINDING PERIPLASMIC PROTEIN"/>
    <property type="match status" value="1"/>
</dbReference>
<keyword evidence="3" id="KW-0732">Signal</keyword>
<dbReference type="GO" id="GO:0055052">
    <property type="term" value="C:ATP-binding cassette (ABC) transporter complex, substrate-binding subunit-containing"/>
    <property type="evidence" value="ECO:0007669"/>
    <property type="project" value="TreeGrafter"/>
</dbReference>
<dbReference type="EMBL" id="JAAGOA010000036">
    <property type="protein sequence ID" value="NEE04575.1"/>
    <property type="molecule type" value="Genomic_DNA"/>
</dbReference>